<name>A0ABN2GW67_9MICO</name>
<comment type="caution">
    <text evidence="1">The sequence shown here is derived from an EMBL/GenBank/DDBJ whole genome shotgun (WGS) entry which is preliminary data.</text>
</comment>
<dbReference type="RefSeq" id="WP_344054463.1">
    <property type="nucleotide sequence ID" value="NZ_BAAAPK010000001.1"/>
</dbReference>
<dbReference type="EMBL" id="BAAAPK010000001">
    <property type="protein sequence ID" value="GAA1677519.1"/>
    <property type="molecule type" value="Genomic_DNA"/>
</dbReference>
<keyword evidence="2" id="KW-1185">Reference proteome</keyword>
<reference evidence="1 2" key="1">
    <citation type="journal article" date="2019" name="Int. J. Syst. Evol. Microbiol.">
        <title>The Global Catalogue of Microorganisms (GCM) 10K type strain sequencing project: providing services to taxonomists for standard genome sequencing and annotation.</title>
        <authorList>
            <consortium name="The Broad Institute Genomics Platform"/>
            <consortium name="The Broad Institute Genome Sequencing Center for Infectious Disease"/>
            <person name="Wu L."/>
            <person name="Ma J."/>
        </authorList>
    </citation>
    <scope>NUCLEOTIDE SEQUENCE [LARGE SCALE GENOMIC DNA]</scope>
    <source>
        <strain evidence="1 2">JCM 15575</strain>
    </source>
</reference>
<evidence type="ECO:0000313" key="2">
    <source>
        <dbReference type="Proteomes" id="UP001500596"/>
    </source>
</evidence>
<dbReference type="Proteomes" id="UP001500596">
    <property type="component" value="Unassembled WGS sequence"/>
</dbReference>
<gene>
    <name evidence="1" type="ORF">GCM10009807_21800</name>
</gene>
<organism evidence="1 2">
    <name type="scientific">Microbacterium lacus</name>
    <dbReference type="NCBI Taxonomy" id="415217"/>
    <lineage>
        <taxon>Bacteria</taxon>
        <taxon>Bacillati</taxon>
        <taxon>Actinomycetota</taxon>
        <taxon>Actinomycetes</taxon>
        <taxon>Micrococcales</taxon>
        <taxon>Microbacteriaceae</taxon>
        <taxon>Microbacterium</taxon>
    </lineage>
</organism>
<protein>
    <submittedName>
        <fullName evidence="1">Uncharacterized protein</fullName>
    </submittedName>
</protein>
<accession>A0ABN2GW67</accession>
<sequence length="158" mass="17096">MGIESVLSALRPEPVVELSTPEPVRSRLTDLIERARNRPLFTMPVELAVGDVLVEIVFSQVRPAGPWMLLKDSHPPRPGVAQDRGVGYDVEAVTGLYPEGSLTVDGDAVTAEAWSELWGLLDAATRSDLAAAAWAVNEGMPAEQLRALVAKEKEKRNA</sequence>
<evidence type="ECO:0000313" key="1">
    <source>
        <dbReference type="EMBL" id="GAA1677519.1"/>
    </source>
</evidence>
<proteinExistence type="predicted"/>